<feature type="transmembrane region" description="Helical" evidence="9">
    <location>
        <begin position="45"/>
        <end position="67"/>
    </location>
</feature>
<comment type="subcellular location">
    <subcellularLocation>
        <location evidence="1 9">Cell inner membrane</location>
        <topology evidence="1 9">Multi-pass membrane protein</topology>
    </subcellularLocation>
</comment>
<protein>
    <recommendedName>
        <fullName evidence="9">TRAP transporter small permease protein</fullName>
    </recommendedName>
</protein>
<dbReference type="GO" id="GO:0015740">
    <property type="term" value="P:C4-dicarboxylate transport"/>
    <property type="evidence" value="ECO:0007669"/>
    <property type="project" value="TreeGrafter"/>
</dbReference>
<dbReference type="GO" id="GO:0005886">
    <property type="term" value="C:plasma membrane"/>
    <property type="evidence" value="ECO:0007669"/>
    <property type="project" value="UniProtKB-SubCell"/>
</dbReference>
<name>A0A953N882_9BURK</name>
<reference evidence="11" key="1">
    <citation type="submission" date="2021-07" db="EMBL/GenBank/DDBJ databases">
        <title>New genus and species of the family Alcaligenaceae.</title>
        <authorList>
            <person name="Hahn M.W."/>
        </authorList>
    </citation>
    <scope>NUCLEOTIDE SEQUENCE</scope>
    <source>
        <strain evidence="11">LF4-65</strain>
    </source>
</reference>
<evidence type="ECO:0000256" key="5">
    <source>
        <dbReference type="ARBA" id="ARBA00022692"/>
    </source>
</evidence>
<dbReference type="Proteomes" id="UP000739565">
    <property type="component" value="Unassembled WGS sequence"/>
</dbReference>
<keyword evidence="7 9" id="KW-0472">Membrane</keyword>
<feature type="transmembrane region" description="Helical" evidence="9">
    <location>
        <begin position="160"/>
        <end position="180"/>
    </location>
</feature>
<dbReference type="InterPro" id="IPR055348">
    <property type="entry name" value="DctQ"/>
</dbReference>
<proteinExistence type="inferred from homology"/>
<evidence type="ECO:0000256" key="3">
    <source>
        <dbReference type="ARBA" id="ARBA00022475"/>
    </source>
</evidence>
<sequence>MHSNSPPASPETSGNKIYETLRQKAQADLDAESHDVVESHLLESWVVGGLATLALLFCSYNVVMRLVAPALTLDFVEEVQVYMVIWAVFLSLGTLTMMDRHVKSDFFVNMFSPKMQAAVALLADVLGLIFSVGLVYFGGVVSYQAWDFGDVSTTVLRVPLWIYFSALPVGALLMAIAYLVRLKRKLFGVGVNHA</sequence>
<comment type="similarity">
    <text evidence="8 9">Belongs to the TRAP transporter small permease family.</text>
</comment>
<dbReference type="AlphaFoldDB" id="A0A953N882"/>
<dbReference type="RefSeq" id="WP_259659790.1">
    <property type="nucleotide sequence ID" value="NZ_JAHXRI010000001.1"/>
</dbReference>
<comment type="caution">
    <text evidence="11">The sequence shown here is derived from an EMBL/GenBank/DDBJ whole genome shotgun (WGS) entry which is preliminary data.</text>
</comment>
<dbReference type="EMBL" id="JAHXRI010000001">
    <property type="protein sequence ID" value="MBZ1349388.1"/>
    <property type="molecule type" value="Genomic_DNA"/>
</dbReference>
<organism evidence="11 12">
    <name type="scientific">Zwartia hollandica</name>
    <dbReference type="NCBI Taxonomy" id="324606"/>
    <lineage>
        <taxon>Bacteria</taxon>
        <taxon>Pseudomonadati</taxon>
        <taxon>Pseudomonadota</taxon>
        <taxon>Betaproteobacteria</taxon>
        <taxon>Burkholderiales</taxon>
        <taxon>Alcaligenaceae</taxon>
        <taxon>Zwartia</taxon>
    </lineage>
</organism>
<dbReference type="PANTHER" id="PTHR35011:SF2">
    <property type="entry name" value="2,3-DIKETO-L-GULONATE TRAP TRANSPORTER SMALL PERMEASE PROTEIN YIAM"/>
    <property type="match status" value="1"/>
</dbReference>
<evidence type="ECO:0000256" key="9">
    <source>
        <dbReference type="RuleBase" id="RU369079"/>
    </source>
</evidence>
<keyword evidence="5 9" id="KW-0812">Transmembrane</keyword>
<dbReference type="PANTHER" id="PTHR35011">
    <property type="entry name" value="2,3-DIKETO-L-GULONATE TRAP TRANSPORTER SMALL PERMEASE PROTEIN YIAM"/>
    <property type="match status" value="1"/>
</dbReference>
<dbReference type="GO" id="GO:0022857">
    <property type="term" value="F:transmembrane transporter activity"/>
    <property type="evidence" value="ECO:0007669"/>
    <property type="project" value="UniProtKB-UniRule"/>
</dbReference>
<evidence type="ECO:0000313" key="11">
    <source>
        <dbReference type="EMBL" id="MBZ1349388.1"/>
    </source>
</evidence>
<keyword evidence="12" id="KW-1185">Reference proteome</keyword>
<comment type="function">
    <text evidence="9">Part of the tripartite ATP-independent periplasmic (TRAP) transport system.</text>
</comment>
<evidence type="ECO:0000256" key="1">
    <source>
        <dbReference type="ARBA" id="ARBA00004429"/>
    </source>
</evidence>
<feature type="transmembrane region" description="Helical" evidence="9">
    <location>
        <begin position="79"/>
        <end position="98"/>
    </location>
</feature>
<keyword evidence="3" id="KW-1003">Cell membrane</keyword>
<feature type="transmembrane region" description="Helical" evidence="9">
    <location>
        <begin position="119"/>
        <end position="140"/>
    </location>
</feature>
<evidence type="ECO:0000256" key="8">
    <source>
        <dbReference type="ARBA" id="ARBA00038436"/>
    </source>
</evidence>
<evidence type="ECO:0000256" key="2">
    <source>
        <dbReference type="ARBA" id="ARBA00022448"/>
    </source>
</evidence>
<evidence type="ECO:0000259" key="10">
    <source>
        <dbReference type="Pfam" id="PF04290"/>
    </source>
</evidence>
<keyword evidence="2 9" id="KW-0813">Transport</keyword>
<evidence type="ECO:0000256" key="6">
    <source>
        <dbReference type="ARBA" id="ARBA00022989"/>
    </source>
</evidence>
<evidence type="ECO:0000313" key="12">
    <source>
        <dbReference type="Proteomes" id="UP000739565"/>
    </source>
</evidence>
<gene>
    <name evidence="11" type="ORF">KZZ10_01905</name>
</gene>
<keyword evidence="6 9" id="KW-1133">Transmembrane helix</keyword>
<keyword evidence="4 9" id="KW-0997">Cell inner membrane</keyword>
<dbReference type="Pfam" id="PF04290">
    <property type="entry name" value="DctQ"/>
    <property type="match status" value="1"/>
</dbReference>
<evidence type="ECO:0000256" key="7">
    <source>
        <dbReference type="ARBA" id="ARBA00023136"/>
    </source>
</evidence>
<accession>A0A953N882</accession>
<feature type="domain" description="Tripartite ATP-independent periplasmic transporters DctQ component" evidence="10">
    <location>
        <begin position="57"/>
        <end position="186"/>
    </location>
</feature>
<comment type="subunit">
    <text evidence="9">The complex comprises the extracytoplasmic solute receptor protein and the two transmembrane proteins.</text>
</comment>
<dbReference type="InterPro" id="IPR007387">
    <property type="entry name" value="TRAP_DctQ"/>
</dbReference>
<evidence type="ECO:0000256" key="4">
    <source>
        <dbReference type="ARBA" id="ARBA00022519"/>
    </source>
</evidence>